<evidence type="ECO:0000313" key="10">
    <source>
        <dbReference type="EMBL" id="NHC34992.1"/>
    </source>
</evidence>
<gene>
    <name evidence="10" type="ORF">QH73_0010025</name>
</gene>
<keyword evidence="7 8" id="KW-0472">Membrane</keyword>
<dbReference type="PANTHER" id="PTHR33908:SF11">
    <property type="entry name" value="MEMBRANE PROTEIN"/>
    <property type="match status" value="1"/>
</dbReference>
<evidence type="ECO:0000256" key="4">
    <source>
        <dbReference type="ARBA" id="ARBA00022679"/>
    </source>
</evidence>
<dbReference type="AlphaFoldDB" id="A0A9X5E6M8"/>
<feature type="transmembrane region" description="Helical" evidence="8">
    <location>
        <begin position="69"/>
        <end position="102"/>
    </location>
</feature>
<feature type="transmembrane region" description="Helical" evidence="8">
    <location>
        <begin position="135"/>
        <end position="153"/>
    </location>
</feature>
<dbReference type="InterPro" id="IPR050297">
    <property type="entry name" value="LipidA_mod_glycosyltrf_83"/>
</dbReference>
<keyword evidence="5 8" id="KW-0812">Transmembrane</keyword>
<evidence type="ECO:0000259" key="9">
    <source>
        <dbReference type="Pfam" id="PF13231"/>
    </source>
</evidence>
<feature type="transmembrane region" description="Helical" evidence="8">
    <location>
        <begin position="307"/>
        <end position="325"/>
    </location>
</feature>
<feature type="transmembrane region" description="Helical" evidence="8">
    <location>
        <begin position="331"/>
        <end position="351"/>
    </location>
</feature>
<feature type="transmembrane region" description="Helical" evidence="8">
    <location>
        <begin position="12"/>
        <end position="30"/>
    </location>
</feature>
<evidence type="ECO:0000256" key="5">
    <source>
        <dbReference type="ARBA" id="ARBA00022692"/>
    </source>
</evidence>
<keyword evidence="6 8" id="KW-1133">Transmembrane helix</keyword>
<dbReference type="GO" id="GO:0005886">
    <property type="term" value="C:plasma membrane"/>
    <property type="evidence" value="ECO:0007669"/>
    <property type="project" value="UniProtKB-SubCell"/>
</dbReference>
<protein>
    <submittedName>
        <fullName evidence="10">Phospholipid carrier-dependent glycosyltransferase</fullName>
    </submittedName>
</protein>
<comment type="caution">
    <text evidence="10">The sequence shown here is derived from an EMBL/GenBank/DDBJ whole genome shotgun (WGS) entry which is preliminary data.</text>
</comment>
<keyword evidence="11" id="KW-1185">Reference proteome</keyword>
<reference evidence="10 11" key="1">
    <citation type="journal article" date="2015" name="Genome Announc.">
        <title>Draft Genome Sequence of the Terrestrial Cyanobacterium Scytonema millei VB511283, Isolated from Eastern India.</title>
        <authorList>
            <person name="Sen D."/>
            <person name="Chandrababunaidu M.M."/>
            <person name="Singh D."/>
            <person name="Sanghi N."/>
            <person name="Ghorai A."/>
            <person name="Mishra G.P."/>
            <person name="Madduluri M."/>
            <person name="Adhikary S.P."/>
            <person name="Tripathy S."/>
        </authorList>
    </citation>
    <scope>NUCLEOTIDE SEQUENCE [LARGE SCALE GENOMIC DNA]</scope>
    <source>
        <strain evidence="10 11">VB511283</strain>
    </source>
</reference>
<dbReference type="GO" id="GO:0016763">
    <property type="term" value="F:pentosyltransferase activity"/>
    <property type="evidence" value="ECO:0007669"/>
    <property type="project" value="TreeGrafter"/>
</dbReference>
<comment type="subcellular location">
    <subcellularLocation>
        <location evidence="1">Cell membrane</location>
        <topology evidence="1">Multi-pass membrane protein</topology>
    </subcellularLocation>
</comment>
<evidence type="ECO:0000256" key="2">
    <source>
        <dbReference type="ARBA" id="ARBA00022475"/>
    </source>
</evidence>
<dbReference type="RefSeq" id="WP_236146960.1">
    <property type="nucleotide sequence ID" value="NZ_JTJC03000002.1"/>
</dbReference>
<feature type="transmembrane region" description="Helical" evidence="8">
    <location>
        <begin position="363"/>
        <end position="379"/>
    </location>
</feature>
<evidence type="ECO:0000256" key="1">
    <source>
        <dbReference type="ARBA" id="ARBA00004651"/>
    </source>
</evidence>
<accession>A0A9X5E6M8</accession>
<evidence type="ECO:0000256" key="7">
    <source>
        <dbReference type="ARBA" id="ARBA00023136"/>
    </source>
</evidence>
<feature type="transmembrane region" description="Helical" evidence="8">
    <location>
        <begin position="276"/>
        <end position="295"/>
    </location>
</feature>
<feature type="transmembrane region" description="Helical" evidence="8">
    <location>
        <begin position="187"/>
        <end position="204"/>
    </location>
</feature>
<dbReference type="InterPro" id="IPR038731">
    <property type="entry name" value="RgtA/B/C-like"/>
</dbReference>
<dbReference type="Pfam" id="PF13231">
    <property type="entry name" value="PMT_2"/>
    <property type="match status" value="1"/>
</dbReference>
<keyword evidence="4" id="KW-0808">Transferase</keyword>
<sequence length="526" mass="60107">MRLKQVKQTDLLVCIGFTIFVFLLRLPAFFEFGINNNGDEGLYFLIARDWIAGKLPYTEIWDNKPIGIYLIYSLGIFLFGNSVFSTAIMACIAITITCFILYKFGTLIGNGQRQLGLIAGLLYATFSTGNDELAANTEIFFAVFTTFSFYQLFQVNTENSVRRNSLRLFIIGLAMGIALSIKQVIIFEFIAIVIFTAIALRFLPPKTKRYRIKYLCQSYVFLLFGFLLPTILIIFYFWTNGHFNDYISANFTANLLRVTGERVTLTSLASGLTIQIKRNLFLLLGLLATPIYMTTIGKKNLGENRKLTYLLMWIFAALLGISSPKSFYPNYFIQVLPSLALLNAYLINNAILNFNKITNIKSLLLLSFILITPIFNNLYSQIQLSGKYLYFRSIKGIEDWGNTPSAIARYLNRRVSSTDYIYVFNYHAVIYCLVPAKVPTRYAFPLFVTTKLAKITGKDPAEELDAIMAKKPLYVIKSSVGAENKNILAKMNNYLRKNYSMEKSFVDLEREIPGRERLQIQLYRRV</sequence>
<organism evidence="10 11">
    <name type="scientific">Scytonema millei VB511283</name>
    <dbReference type="NCBI Taxonomy" id="1245923"/>
    <lineage>
        <taxon>Bacteria</taxon>
        <taxon>Bacillati</taxon>
        <taxon>Cyanobacteriota</taxon>
        <taxon>Cyanophyceae</taxon>
        <taxon>Nostocales</taxon>
        <taxon>Scytonemataceae</taxon>
        <taxon>Scytonema</taxon>
    </lineage>
</organism>
<evidence type="ECO:0000256" key="8">
    <source>
        <dbReference type="SAM" id="Phobius"/>
    </source>
</evidence>
<evidence type="ECO:0000256" key="3">
    <source>
        <dbReference type="ARBA" id="ARBA00022676"/>
    </source>
</evidence>
<evidence type="ECO:0000256" key="6">
    <source>
        <dbReference type="ARBA" id="ARBA00022989"/>
    </source>
</evidence>
<proteinExistence type="predicted"/>
<keyword evidence="3" id="KW-0328">Glycosyltransferase</keyword>
<dbReference type="Proteomes" id="UP000031532">
    <property type="component" value="Unassembled WGS sequence"/>
</dbReference>
<evidence type="ECO:0000313" key="11">
    <source>
        <dbReference type="Proteomes" id="UP000031532"/>
    </source>
</evidence>
<name>A0A9X5E6M8_9CYAN</name>
<dbReference type="GO" id="GO:0009103">
    <property type="term" value="P:lipopolysaccharide biosynthetic process"/>
    <property type="evidence" value="ECO:0007669"/>
    <property type="project" value="UniProtKB-ARBA"/>
</dbReference>
<dbReference type="EMBL" id="JTJC03000002">
    <property type="protein sequence ID" value="NHC34992.1"/>
    <property type="molecule type" value="Genomic_DNA"/>
</dbReference>
<dbReference type="PANTHER" id="PTHR33908">
    <property type="entry name" value="MANNOSYLTRANSFERASE YKCB-RELATED"/>
    <property type="match status" value="1"/>
</dbReference>
<feature type="transmembrane region" description="Helical" evidence="8">
    <location>
        <begin position="165"/>
        <end position="181"/>
    </location>
</feature>
<keyword evidence="2" id="KW-1003">Cell membrane</keyword>
<feature type="domain" description="Glycosyltransferase RgtA/B/C/D-like" evidence="9">
    <location>
        <begin position="64"/>
        <end position="222"/>
    </location>
</feature>
<feature type="transmembrane region" description="Helical" evidence="8">
    <location>
        <begin position="216"/>
        <end position="238"/>
    </location>
</feature>